<dbReference type="InterPro" id="IPR013342">
    <property type="entry name" value="Mandelate_racemase_C"/>
</dbReference>
<dbReference type="GO" id="GO:0016829">
    <property type="term" value="F:lyase activity"/>
    <property type="evidence" value="ECO:0007669"/>
    <property type="project" value="UniProtKB-KW"/>
</dbReference>
<keyword evidence="1" id="KW-0456">Lyase</keyword>
<protein>
    <submittedName>
        <fullName evidence="3">Mandelate racemase/muconate lactonizing enzyme family protein</fullName>
    </submittedName>
</protein>
<sequence length="405" mass="43198">METVRPTLQPNVLFVLLHTDDGHTGLGEAFIGARAVEAYLHETAAPILLAAPDIGPERAAKLLAPYAGYQGGGVEVRGNGAVDLALWDLLGKRAGLPLAALLGGPVRDSVPVYNTCAGPGYIRTSTRQESANWGLPGASRDSPDAVPDAAHRYEDLDAFLTRPAQLARELWDSGLRGMKVWPFDRAAEETGGNEITRAGLRSGLRVLERIREEVGADMRLMIELHGLWNRPAATDILRAVQEFAPFWVEDPLRPDAVDAVVRLAEDTGAPIATGETLVGRRGFAELLRRGAVQFATVDVQWTGGLTEARRVAGLADLYGVPVAPHDCTGPATLAACVHLVCSQPNGVIQETVRAFLATWYPELVTGLPEVRDGRIVAPEAPGHGVALRPELLRAGAAATRAVSRA</sequence>
<evidence type="ECO:0000313" key="4">
    <source>
        <dbReference type="Proteomes" id="UP000314251"/>
    </source>
</evidence>
<name>A0A5N6A9U0_9ACTN</name>
<dbReference type="Gene3D" id="3.30.390.10">
    <property type="entry name" value="Enolase-like, N-terminal domain"/>
    <property type="match status" value="1"/>
</dbReference>
<comment type="caution">
    <text evidence="3">The sequence shown here is derived from an EMBL/GenBank/DDBJ whole genome shotgun (WGS) entry which is preliminary data.</text>
</comment>
<dbReference type="Pfam" id="PF02746">
    <property type="entry name" value="MR_MLE_N"/>
    <property type="match status" value="1"/>
</dbReference>
<keyword evidence="4" id="KW-1185">Reference proteome</keyword>
<feature type="domain" description="Mandelate racemase/muconate lactonizing enzyme C-terminal" evidence="2">
    <location>
        <begin position="160"/>
        <end position="270"/>
    </location>
</feature>
<evidence type="ECO:0000259" key="2">
    <source>
        <dbReference type="SMART" id="SM00922"/>
    </source>
</evidence>
<dbReference type="PANTHER" id="PTHR48080:SF2">
    <property type="entry name" value="D-GALACTONATE DEHYDRATASE"/>
    <property type="match status" value="1"/>
</dbReference>
<dbReference type="InterPro" id="IPR036849">
    <property type="entry name" value="Enolase-like_C_sf"/>
</dbReference>
<dbReference type="InterPro" id="IPR013341">
    <property type="entry name" value="Mandelate_racemase_N_dom"/>
</dbReference>
<dbReference type="SFLD" id="SFLDG00179">
    <property type="entry name" value="mandelate_racemase"/>
    <property type="match status" value="1"/>
</dbReference>
<dbReference type="SFLD" id="SFLDS00001">
    <property type="entry name" value="Enolase"/>
    <property type="match status" value="1"/>
</dbReference>
<dbReference type="Pfam" id="PF13378">
    <property type="entry name" value="MR_MLE_C"/>
    <property type="match status" value="1"/>
</dbReference>
<evidence type="ECO:0000256" key="1">
    <source>
        <dbReference type="ARBA" id="ARBA00023239"/>
    </source>
</evidence>
<dbReference type="InterPro" id="IPR029065">
    <property type="entry name" value="Enolase_C-like"/>
</dbReference>
<dbReference type="SUPFAM" id="SSF54826">
    <property type="entry name" value="Enolase N-terminal domain-like"/>
    <property type="match status" value="1"/>
</dbReference>
<dbReference type="AlphaFoldDB" id="A0A5N6A9U0"/>
<dbReference type="Gene3D" id="3.20.20.120">
    <property type="entry name" value="Enolase-like C-terminal domain"/>
    <property type="match status" value="1"/>
</dbReference>
<dbReference type="InterPro" id="IPR034593">
    <property type="entry name" value="DgoD-like"/>
</dbReference>
<accession>A0A5N6A9U0</accession>
<dbReference type="EMBL" id="VDLY02000009">
    <property type="protein sequence ID" value="KAB8164716.1"/>
    <property type="molecule type" value="Genomic_DNA"/>
</dbReference>
<dbReference type="CDD" id="cd03316">
    <property type="entry name" value="MR_like"/>
    <property type="match status" value="1"/>
</dbReference>
<reference evidence="3" key="1">
    <citation type="submission" date="2019-10" db="EMBL/GenBank/DDBJ databases">
        <title>Nonomuraea sp. nov., isolated from Phyllanthus amarus.</title>
        <authorList>
            <person name="Klykleung N."/>
            <person name="Tanasupawat S."/>
        </authorList>
    </citation>
    <scope>NUCLEOTIDE SEQUENCE [LARGE SCALE GENOMIC DNA]</scope>
    <source>
        <strain evidence="3">3MP-10</strain>
    </source>
</reference>
<dbReference type="SMART" id="SM00922">
    <property type="entry name" value="MR_MLE"/>
    <property type="match status" value="1"/>
</dbReference>
<organism evidence="3 4">
    <name type="scientific">Streptomyces mimosae</name>
    <dbReference type="NCBI Taxonomy" id="2586635"/>
    <lineage>
        <taxon>Bacteria</taxon>
        <taxon>Bacillati</taxon>
        <taxon>Actinomycetota</taxon>
        <taxon>Actinomycetes</taxon>
        <taxon>Kitasatosporales</taxon>
        <taxon>Streptomycetaceae</taxon>
        <taxon>Streptomyces</taxon>
    </lineage>
</organism>
<dbReference type="Proteomes" id="UP000314251">
    <property type="component" value="Unassembled WGS sequence"/>
</dbReference>
<dbReference type="SUPFAM" id="SSF51604">
    <property type="entry name" value="Enolase C-terminal domain-like"/>
    <property type="match status" value="1"/>
</dbReference>
<dbReference type="PANTHER" id="PTHR48080">
    <property type="entry name" value="D-GALACTONATE DEHYDRATASE-RELATED"/>
    <property type="match status" value="1"/>
</dbReference>
<gene>
    <name evidence="3" type="ORF">FH607_015445</name>
</gene>
<dbReference type="InterPro" id="IPR029017">
    <property type="entry name" value="Enolase-like_N"/>
</dbReference>
<dbReference type="OrthoDB" id="9796450at2"/>
<proteinExistence type="predicted"/>
<evidence type="ECO:0000313" key="3">
    <source>
        <dbReference type="EMBL" id="KAB8164716.1"/>
    </source>
</evidence>